<protein>
    <submittedName>
        <fullName evidence="3">Uncharacterized conserved protein YafD, endonuclease/exonuclease/phosphatase (EEP) superfamily</fullName>
    </submittedName>
</protein>
<proteinExistence type="predicted"/>
<accession>A0A1M5F582</accession>
<dbReference type="InterPro" id="IPR036691">
    <property type="entry name" value="Endo/exonu/phosph_ase_sf"/>
</dbReference>
<sequence>MLGLIAVLCLLTGATASYWPDSGFLGTFGRMCDSLAPQLLGGGLLLALGLALLGVWQLAMVLAVLALAAGGTLARDYVSLSAPAGDTAAEGLTVIWFNLFAENTTPAAQIADAILSSGADLVVLAEAAPFLPALPRLADRYPYRLGCTDKVCSTLVLSRLPFGPDSAGMIAATRPGRIAAFQLAPDGRAPLTVVAAHLTKPWYYGFYDVDLWHLMDQSRKAAGPLLVMGDFNTAPWSHPMQRIIAATGLRLPHRPVATWPAAAGPLGVPLDHMLVGGGAALTGLAPWGGDLGSNHRGLTTRVVWPTNPETGSFLKDGPVLHSAALPPT</sequence>
<keyword evidence="3" id="KW-0269">Exonuclease</keyword>
<keyword evidence="1" id="KW-0472">Membrane</keyword>
<keyword evidence="3" id="KW-0255">Endonuclease</keyword>
<gene>
    <name evidence="3" type="ORF">SAMN05444339_11714</name>
</gene>
<keyword evidence="4" id="KW-1185">Reference proteome</keyword>
<dbReference type="GO" id="GO:0004527">
    <property type="term" value="F:exonuclease activity"/>
    <property type="evidence" value="ECO:0007669"/>
    <property type="project" value="UniProtKB-KW"/>
</dbReference>
<dbReference type="Proteomes" id="UP000183987">
    <property type="component" value="Unassembled WGS sequence"/>
</dbReference>
<dbReference type="SUPFAM" id="SSF56219">
    <property type="entry name" value="DNase I-like"/>
    <property type="match status" value="1"/>
</dbReference>
<feature type="domain" description="Endonuclease/exonuclease/phosphatase" evidence="2">
    <location>
        <begin position="96"/>
        <end position="283"/>
    </location>
</feature>
<keyword evidence="1" id="KW-0812">Transmembrane</keyword>
<feature type="transmembrane region" description="Helical" evidence="1">
    <location>
        <begin position="40"/>
        <end position="67"/>
    </location>
</feature>
<dbReference type="GO" id="GO:0004519">
    <property type="term" value="F:endonuclease activity"/>
    <property type="evidence" value="ECO:0007669"/>
    <property type="project" value="UniProtKB-KW"/>
</dbReference>
<evidence type="ECO:0000313" key="4">
    <source>
        <dbReference type="Proteomes" id="UP000183987"/>
    </source>
</evidence>
<keyword evidence="3" id="KW-0378">Hydrolase</keyword>
<evidence type="ECO:0000313" key="3">
    <source>
        <dbReference type="EMBL" id="SHF86301.1"/>
    </source>
</evidence>
<dbReference type="EMBL" id="FQUE01000017">
    <property type="protein sequence ID" value="SHF86301.1"/>
    <property type="molecule type" value="Genomic_DNA"/>
</dbReference>
<keyword evidence="3" id="KW-0540">Nuclease</keyword>
<name>A0A1M5F582_LOKAT</name>
<evidence type="ECO:0000256" key="1">
    <source>
        <dbReference type="SAM" id="Phobius"/>
    </source>
</evidence>
<organism evidence="3 4">
    <name type="scientific">Loktanella atrilutea</name>
    <dbReference type="NCBI Taxonomy" id="366533"/>
    <lineage>
        <taxon>Bacteria</taxon>
        <taxon>Pseudomonadati</taxon>
        <taxon>Pseudomonadota</taxon>
        <taxon>Alphaproteobacteria</taxon>
        <taxon>Rhodobacterales</taxon>
        <taxon>Roseobacteraceae</taxon>
        <taxon>Loktanella</taxon>
    </lineage>
</organism>
<dbReference type="InterPro" id="IPR005135">
    <property type="entry name" value="Endo/exonuclease/phosphatase"/>
</dbReference>
<evidence type="ECO:0000259" key="2">
    <source>
        <dbReference type="Pfam" id="PF03372"/>
    </source>
</evidence>
<dbReference type="Pfam" id="PF03372">
    <property type="entry name" value="Exo_endo_phos"/>
    <property type="match status" value="1"/>
</dbReference>
<keyword evidence="1" id="KW-1133">Transmembrane helix</keyword>
<dbReference type="AlphaFoldDB" id="A0A1M5F582"/>
<reference evidence="4" key="1">
    <citation type="submission" date="2016-11" db="EMBL/GenBank/DDBJ databases">
        <authorList>
            <person name="Varghese N."/>
            <person name="Submissions S."/>
        </authorList>
    </citation>
    <scope>NUCLEOTIDE SEQUENCE [LARGE SCALE GENOMIC DNA]</scope>
    <source>
        <strain evidence="4">DSM 29326</strain>
    </source>
</reference>
<dbReference type="Gene3D" id="3.60.10.10">
    <property type="entry name" value="Endonuclease/exonuclease/phosphatase"/>
    <property type="match status" value="1"/>
</dbReference>